<name>A0A397SRP7_9GLOM</name>
<dbReference type="OrthoDB" id="2396981at2759"/>
<keyword evidence="3" id="KW-1185">Reference proteome</keyword>
<comment type="caution">
    <text evidence="2">The sequence shown here is derived from an EMBL/GenBank/DDBJ whole genome shotgun (WGS) entry which is preliminary data.</text>
</comment>
<dbReference type="Proteomes" id="UP000265703">
    <property type="component" value="Unassembled WGS sequence"/>
</dbReference>
<evidence type="ECO:0000313" key="2">
    <source>
        <dbReference type="EMBL" id="RIA88793.1"/>
    </source>
</evidence>
<dbReference type="AlphaFoldDB" id="A0A397SRP7"/>
<evidence type="ECO:0000313" key="3">
    <source>
        <dbReference type="Proteomes" id="UP000265703"/>
    </source>
</evidence>
<reference evidence="2 3" key="1">
    <citation type="submission" date="2018-06" db="EMBL/GenBank/DDBJ databases">
        <title>Comparative genomics reveals the genomic features of Rhizophagus irregularis, R. cerebriforme, R. diaphanum and Gigaspora rosea, and their symbiotic lifestyle signature.</title>
        <authorList>
            <person name="Morin E."/>
            <person name="San Clemente H."/>
            <person name="Chen E.C.H."/>
            <person name="De La Providencia I."/>
            <person name="Hainaut M."/>
            <person name="Kuo A."/>
            <person name="Kohler A."/>
            <person name="Murat C."/>
            <person name="Tang N."/>
            <person name="Roy S."/>
            <person name="Loubradou J."/>
            <person name="Henrissat B."/>
            <person name="Grigoriev I.V."/>
            <person name="Corradi N."/>
            <person name="Roux C."/>
            <person name="Martin F.M."/>
        </authorList>
    </citation>
    <scope>NUCLEOTIDE SEQUENCE [LARGE SCALE GENOMIC DNA]</scope>
    <source>
        <strain evidence="2 3">DAOM 227022</strain>
    </source>
</reference>
<feature type="compositionally biased region" description="Low complexity" evidence="1">
    <location>
        <begin position="246"/>
        <end position="259"/>
    </location>
</feature>
<accession>A0A397SRP7</accession>
<proteinExistence type="predicted"/>
<protein>
    <submittedName>
        <fullName evidence="2">Uncharacterized protein</fullName>
    </submittedName>
</protein>
<evidence type="ECO:0000256" key="1">
    <source>
        <dbReference type="SAM" id="MobiDB-lite"/>
    </source>
</evidence>
<sequence>MGKLSGSKRPYNFQMEATNVRKDKRINITDENKNSLETICNGLCENPFLFNQLDEETKEKLSQNARRLVEYVEFKQNNGGIKQSYSECVRNYEEKQKRQKLRHFSATIRTKSDFGVLLNHTRDNIIDKNSISRDNLVYSSHVADIPSRTVMNSTKTKTLPKKAPRRILPKISLSSIQQMASPIIQEPNWIDFIEKPTLPTTMLLPLESMPVKFNGNLNKTTVSCIIHNYSERAAIAAEGMLMLSTPSSCSSSSSSGTTTSEEESS</sequence>
<organism evidence="2 3">
    <name type="scientific">Glomus cerebriforme</name>
    <dbReference type="NCBI Taxonomy" id="658196"/>
    <lineage>
        <taxon>Eukaryota</taxon>
        <taxon>Fungi</taxon>
        <taxon>Fungi incertae sedis</taxon>
        <taxon>Mucoromycota</taxon>
        <taxon>Glomeromycotina</taxon>
        <taxon>Glomeromycetes</taxon>
        <taxon>Glomerales</taxon>
        <taxon>Glomeraceae</taxon>
        <taxon>Glomus</taxon>
    </lineage>
</organism>
<feature type="region of interest" description="Disordered" evidence="1">
    <location>
        <begin position="246"/>
        <end position="265"/>
    </location>
</feature>
<gene>
    <name evidence="2" type="ORF">C1645_773991</name>
</gene>
<dbReference type="EMBL" id="QKYT01000247">
    <property type="protein sequence ID" value="RIA88793.1"/>
    <property type="molecule type" value="Genomic_DNA"/>
</dbReference>